<evidence type="ECO:0000256" key="3">
    <source>
        <dbReference type="ARBA" id="ARBA00006027"/>
    </source>
</evidence>
<keyword evidence="6" id="KW-0964">Secreted</keyword>
<evidence type="ECO:0000256" key="8">
    <source>
        <dbReference type="ARBA" id="ARBA00023085"/>
    </source>
</evidence>
<keyword evidence="6" id="KW-0134">Cell wall</keyword>
<keyword evidence="12" id="KW-0472">Membrane</keyword>
<dbReference type="InterPro" id="IPR006501">
    <property type="entry name" value="Pectinesterase_inhib_dom"/>
</dbReference>
<dbReference type="Pfam" id="PF04043">
    <property type="entry name" value="PMEI"/>
    <property type="match status" value="1"/>
</dbReference>
<evidence type="ECO:0000256" key="1">
    <source>
        <dbReference type="ARBA" id="ARBA00004191"/>
    </source>
</evidence>
<feature type="domain" description="Pectinesterase inhibitor" evidence="13">
    <location>
        <begin position="85"/>
        <end position="241"/>
    </location>
</feature>
<reference evidence="14 15" key="1">
    <citation type="submission" date="2020-06" db="EMBL/GenBank/DDBJ databases">
        <title>WGS assembly of Ceratodon purpureus strain R40.</title>
        <authorList>
            <person name="Carey S.B."/>
            <person name="Jenkins J."/>
            <person name="Shu S."/>
            <person name="Lovell J.T."/>
            <person name="Sreedasyam A."/>
            <person name="Maumus F."/>
            <person name="Tiley G.P."/>
            <person name="Fernandez-Pozo N."/>
            <person name="Barry K."/>
            <person name="Chen C."/>
            <person name="Wang M."/>
            <person name="Lipzen A."/>
            <person name="Daum C."/>
            <person name="Saski C.A."/>
            <person name="Payton A.C."/>
            <person name="Mcbreen J.C."/>
            <person name="Conrad R.E."/>
            <person name="Kollar L.M."/>
            <person name="Olsson S."/>
            <person name="Huttunen S."/>
            <person name="Landis J.B."/>
            <person name="Wickett N.J."/>
            <person name="Johnson M.G."/>
            <person name="Rensing S.A."/>
            <person name="Grimwood J."/>
            <person name="Schmutz J."/>
            <person name="Mcdaniel S.F."/>
        </authorList>
    </citation>
    <scope>NUCLEOTIDE SEQUENCE [LARGE SCALE GENOMIC DNA]</scope>
    <source>
        <strain evidence="14 15">R40</strain>
    </source>
</reference>
<dbReference type="EMBL" id="CM026432">
    <property type="protein sequence ID" value="KAG0555847.1"/>
    <property type="molecule type" value="Genomic_DNA"/>
</dbReference>
<keyword evidence="12" id="KW-1133">Transmembrane helix</keyword>
<dbReference type="CDD" id="cd15798">
    <property type="entry name" value="PMEI-like_3"/>
    <property type="match status" value="1"/>
</dbReference>
<dbReference type="GO" id="GO:0030599">
    <property type="term" value="F:pectinesterase activity"/>
    <property type="evidence" value="ECO:0007669"/>
    <property type="project" value="UniProtKB-UniRule"/>
</dbReference>
<dbReference type="Gene3D" id="1.20.140.40">
    <property type="entry name" value="Invertase/pectin methylesterase inhibitor family protein"/>
    <property type="match status" value="1"/>
</dbReference>
<dbReference type="PANTHER" id="PTHR31707">
    <property type="entry name" value="PECTINESTERASE"/>
    <property type="match status" value="1"/>
</dbReference>
<dbReference type="SUPFAM" id="SSF51126">
    <property type="entry name" value="Pectin lyase-like"/>
    <property type="match status" value="1"/>
</dbReference>
<dbReference type="InterPro" id="IPR012334">
    <property type="entry name" value="Pectin_lyas_fold"/>
</dbReference>
<dbReference type="Proteomes" id="UP000822688">
    <property type="component" value="Chromosome 11"/>
</dbReference>
<dbReference type="SUPFAM" id="SSF101148">
    <property type="entry name" value="Plant invertase/pectin methylesterase inhibitor"/>
    <property type="match status" value="1"/>
</dbReference>
<evidence type="ECO:0000313" key="14">
    <source>
        <dbReference type="EMBL" id="KAG0555847.1"/>
    </source>
</evidence>
<dbReference type="PROSITE" id="PS00503">
    <property type="entry name" value="PECTINESTERASE_2"/>
    <property type="match status" value="1"/>
</dbReference>
<dbReference type="Pfam" id="PF01095">
    <property type="entry name" value="Pectinesterase"/>
    <property type="match status" value="1"/>
</dbReference>
<dbReference type="InterPro" id="IPR033131">
    <property type="entry name" value="Pectinesterase_Asp_AS"/>
</dbReference>
<evidence type="ECO:0000256" key="6">
    <source>
        <dbReference type="ARBA" id="ARBA00022512"/>
    </source>
</evidence>
<evidence type="ECO:0000256" key="7">
    <source>
        <dbReference type="ARBA" id="ARBA00022801"/>
    </source>
</evidence>
<protein>
    <recommendedName>
        <fullName evidence="5 10">Pectinesterase</fullName>
        <ecNumber evidence="5 10">3.1.1.11</ecNumber>
    </recommendedName>
</protein>
<evidence type="ECO:0000259" key="13">
    <source>
        <dbReference type="SMART" id="SM00856"/>
    </source>
</evidence>
<comment type="similarity">
    <text evidence="3">In the N-terminal section; belongs to the PMEI family.</text>
</comment>
<name>A0A8T0GBI1_CERPU</name>
<dbReference type="GO" id="GO:0004857">
    <property type="term" value="F:enzyme inhibitor activity"/>
    <property type="evidence" value="ECO:0007669"/>
    <property type="project" value="InterPro"/>
</dbReference>
<dbReference type="GO" id="GO:0045490">
    <property type="term" value="P:pectin catabolic process"/>
    <property type="evidence" value="ECO:0007669"/>
    <property type="project" value="UniProtKB-UniRule"/>
</dbReference>
<feature type="transmembrane region" description="Helical" evidence="12">
    <location>
        <begin position="53"/>
        <end position="73"/>
    </location>
</feature>
<evidence type="ECO:0000256" key="4">
    <source>
        <dbReference type="ARBA" id="ARBA00007786"/>
    </source>
</evidence>
<evidence type="ECO:0000256" key="12">
    <source>
        <dbReference type="SAM" id="Phobius"/>
    </source>
</evidence>
<keyword evidence="15" id="KW-1185">Reference proteome</keyword>
<keyword evidence="12" id="KW-0812">Transmembrane</keyword>
<evidence type="ECO:0000256" key="10">
    <source>
        <dbReference type="RuleBase" id="RU000589"/>
    </source>
</evidence>
<feature type="region of interest" description="Disordered" evidence="11">
    <location>
        <begin position="1"/>
        <end position="46"/>
    </location>
</feature>
<evidence type="ECO:0000256" key="5">
    <source>
        <dbReference type="ARBA" id="ARBA00013229"/>
    </source>
</evidence>
<accession>A0A8T0GBI1</accession>
<evidence type="ECO:0000256" key="11">
    <source>
        <dbReference type="SAM" id="MobiDB-lite"/>
    </source>
</evidence>
<gene>
    <name evidence="14" type="ORF">KC19_11G008100</name>
</gene>
<dbReference type="Gene3D" id="2.160.20.10">
    <property type="entry name" value="Single-stranded right-handed beta-helix, Pectin lyase-like"/>
    <property type="match status" value="1"/>
</dbReference>
<sequence>MVQSQDVGTPQDVTAGAAPKETKNVDDSGVAPESLQKTPGKQIPTVSRKGQRAIGACLLSLAVGIAVGIFIGYRMKHGGYDTPFFTDGFGNVCEFTLYPETCNSTLVGADTTNPKSYVSKSMTVSMSATNETLLNLTRCRDSWPTKTGIQYSTWQMCIDMYEDIADVVSISLDTIKWFSPVDEATILNDLEQRATAALTYHLTCVHGLQDQGLWNLTGDKAAMCSLDTERMTALLSNAISLLEHFTFSNETVQLASPPSRRRLLSDPEAGSLRSDVKSRTPDVVYEMEDDEQERFPAWLSKRDRRLLQSSNNIKVNTVVALDGSAYHTSIQAAVDYAPSNLTTVRYVIHIKKGIYYEQVRVPGNKTMLTFIGDGPGQTIITGNMSSRMDNVTTKFTATVAVSGDYFIAKNLTIRNTAGPDGHQAVALRVTSFQSAFTWLSIEGYQDAHYVHTSQQFYSYCTIYGTIDFIFGSAAVVFQNCSLLARLPNPGQVITYTASGIASPLVQKYAGQVFHSCTVDAAPDLMQNGSVFQLVFLGRPWHQYARTIFIKSKLGALIDPRGWTLWNKNVTSKSHVIYGEYKNFGPGSDFSLRVPWSKQLTPQEAQNYSVDKFIRGYQWLPSYNISYSGTI</sequence>
<dbReference type="EC" id="3.1.1.11" evidence="5 10"/>
<dbReference type="GO" id="GO:0042545">
    <property type="term" value="P:cell wall modification"/>
    <property type="evidence" value="ECO:0007669"/>
    <property type="project" value="UniProtKB-UniRule"/>
</dbReference>
<comment type="pathway">
    <text evidence="2 10">Glycan metabolism; pectin degradation; 2-dehydro-3-deoxy-D-gluconate from pectin: step 1/5.</text>
</comment>
<evidence type="ECO:0000256" key="9">
    <source>
        <dbReference type="PROSITE-ProRule" id="PRU10040"/>
    </source>
</evidence>
<keyword evidence="7 10" id="KW-0378">Hydrolase</keyword>
<feature type="compositionally biased region" description="Polar residues" evidence="11">
    <location>
        <begin position="1"/>
        <end position="12"/>
    </location>
</feature>
<comment type="catalytic activity">
    <reaction evidence="10">
        <text>[(1-&gt;4)-alpha-D-galacturonosyl methyl ester](n) + n H2O = [(1-&gt;4)-alpha-D-galacturonosyl](n) + n methanol + n H(+)</text>
        <dbReference type="Rhea" id="RHEA:22380"/>
        <dbReference type="Rhea" id="RHEA-COMP:14570"/>
        <dbReference type="Rhea" id="RHEA-COMP:14573"/>
        <dbReference type="ChEBI" id="CHEBI:15377"/>
        <dbReference type="ChEBI" id="CHEBI:15378"/>
        <dbReference type="ChEBI" id="CHEBI:17790"/>
        <dbReference type="ChEBI" id="CHEBI:140522"/>
        <dbReference type="ChEBI" id="CHEBI:140523"/>
        <dbReference type="EC" id="3.1.1.11"/>
    </reaction>
</comment>
<organism evidence="14 15">
    <name type="scientific">Ceratodon purpureus</name>
    <name type="common">Fire moss</name>
    <name type="synonym">Dicranum purpureum</name>
    <dbReference type="NCBI Taxonomy" id="3225"/>
    <lineage>
        <taxon>Eukaryota</taxon>
        <taxon>Viridiplantae</taxon>
        <taxon>Streptophyta</taxon>
        <taxon>Embryophyta</taxon>
        <taxon>Bryophyta</taxon>
        <taxon>Bryophytina</taxon>
        <taxon>Bryopsida</taxon>
        <taxon>Dicranidae</taxon>
        <taxon>Pseudoditrichales</taxon>
        <taxon>Ditrichaceae</taxon>
        <taxon>Ceratodon</taxon>
    </lineage>
</organism>
<comment type="similarity">
    <text evidence="4">In the C-terminal section; belongs to the pectinesterase family.</text>
</comment>
<feature type="active site" evidence="9">
    <location>
        <position position="467"/>
    </location>
</feature>
<dbReference type="AlphaFoldDB" id="A0A8T0GBI1"/>
<dbReference type="InterPro" id="IPR000070">
    <property type="entry name" value="Pectinesterase_cat"/>
</dbReference>
<comment type="subcellular location">
    <subcellularLocation>
        <location evidence="1">Secreted</location>
        <location evidence="1">Cell wall</location>
    </subcellularLocation>
</comment>
<evidence type="ECO:0000256" key="2">
    <source>
        <dbReference type="ARBA" id="ARBA00005184"/>
    </source>
</evidence>
<dbReference type="InterPro" id="IPR035513">
    <property type="entry name" value="Invertase/methylesterase_inhib"/>
</dbReference>
<comment type="caution">
    <text evidence="14">The sequence shown here is derived from an EMBL/GenBank/DDBJ whole genome shotgun (WGS) entry which is preliminary data.</text>
</comment>
<evidence type="ECO:0000313" key="15">
    <source>
        <dbReference type="Proteomes" id="UP000822688"/>
    </source>
</evidence>
<proteinExistence type="inferred from homology"/>
<keyword evidence="8 10" id="KW-0063">Aspartyl esterase</keyword>
<dbReference type="InterPro" id="IPR011050">
    <property type="entry name" value="Pectin_lyase_fold/virulence"/>
</dbReference>
<dbReference type="FunFam" id="2.160.20.10:FF:000029">
    <property type="entry name" value="Pectinesterase 4"/>
    <property type="match status" value="1"/>
</dbReference>
<dbReference type="SMART" id="SM00856">
    <property type="entry name" value="PMEI"/>
    <property type="match status" value="1"/>
</dbReference>